<name>A0A8T0DVY6_9TREM</name>
<gene>
    <name evidence="3" type="ORF">P879_00860</name>
</gene>
<evidence type="ECO:0000256" key="2">
    <source>
        <dbReference type="SAM" id="SignalP"/>
    </source>
</evidence>
<evidence type="ECO:0000256" key="1">
    <source>
        <dbReference type="SAM" id="MobiDB-lite"/>
    </source>
</evidence>
<comment type="caution">
    <text evidence="3">The sequence shown here is derived from an EMBL/GenBank/DDBJ whole genome shotgun (WGS) entry which is preliminary data.</text>
</comment>
<feature type="compositionally biased region" description="Polar residues" evidence="1">
    <location>
        <begin position="583"/>
        <end position="606"/>
    </location>
</feature>
<organism evidence="3 4">
    <name type="scientific">Paragonimus westermani</name>
    <dbReference type="NCBI Taxonomy" id="34504"/>
    <lineage>
        <taxon>Eukaryota</taxon>
        <taxon>Metazoa</taxon>
        <taxon>Spiralia</taxon>
        <taxon>Lophotrochozoa</taxon>
        <taxon>Platyhelminthes</taxon>
        <taxon>Trematoda</taxon>
        <taxon>Digenea</taxon>
        <taxon>Plagiorchiida</taxon>
        <taxon>Troglotremata</taxon>
        <taxon>Troglotrematidae</taxon>
        <taxon>Paragonimus</taxon>
    </lineage>
</organism>
<dbReference type="EMBL" id="JTDF01000485">
    <property type="protein sequence ID" value="KAF8571496.1"/>
    <property type="molecule type" value="Genomic_DNA"/>
</dbReference>
<keyword evidence="4" id="KW-1185">Reference proteome</keyword>
<sequence>MLVHSHSVCQLCPVIVRWLVFWSLHLSSPPSVLTSTSETPQSGGPYPTGMLYKRALPQDESVVEHGITPESRTHVKLMYGITADRKALITCEVNVSPEIRQDGSVEVTEKSTISALFLVCPQVPTAVCYMDCTPSCVLDQHGCTVPTVISKVIEDCKYERVSPNRVLVNYVINLEALDHTGQWNCDYRGQRAPRPLELRAAERRPQLKTVNQLDVPPPPSEEKVINRTNSSVAYTNSDNGQEHILGVNRKGSRKNNVARGKVDPRLNRILCFQRRHKPAHLLENPSGLSTPHNRRAPLGNEISPNCMQYTTTGGIDDNSLDNMLFYPTPCLPQRINGNVINSQNVYRPMYNPPPSSAPTPTLVGTKTLNGLYGQGNRTVFSDDPSSNQATQVTSMINFNPMGTSMIRTEGVGNGILNGTNGSLTGSLVLTNDSASFTDGLCSTAGGNPFLLYTRNPQEHSPPIESPGHSQLENSAFVYGKILRTASGRTENRRFPITTERETHFLPQKMTQSMSQRSTSPESYDCTGTARSARIRPSMTPLVVRFPSGEAGLLICPGRTQNEPFHTGSLSRPSVAVRTKHSINQHGELSKSTKQRQTTNSTLVTTDTESESGCAEMVLVGSFKKKMASDSNRQSGQCNSAGPGTETILGWDVNKDSHSTGGVDFSLNTPDVMETSETQNKQESQEGTTITRNSTLTHNRFGMSDELAMPTNEHKLEDNVQQSGSCAPTVYMRKSATHCTESPKTYEWDQHRASVAFSTSPSTQLYSSLYNSHPIGQKYGHLRRSWLSP</sequence>
<feature type="chain" id="PRO_5035727165" evidence="2">
    <location>
        <begin position="35"/>
        <end position="788"/>
    </location>
</feature>
<dbReference type="AlphaFoldDB" id="A0A8T0DVY6"/>
<dbReference type="OrthoDB" id="6250029at2759"/>
<feature type="region of interest" description="Disordered" evidence="1">
    <location>
        <begin position="582"/>
        <end position="608"/>
    </location>
</feature>
<protein>
    <submittedName>
        <fullName evidence="3">Uncharacterized protein</fullName>
    </submittedName>
</protein>
<reference evidence="3 4" key="1">
    <citation type="submission" date="2019-07" db="EMBL/GenBank/DDBJ databases">
        <title>Annotation for the trematode Paragonimus westermani.</title>
        <authorList>
            <person name="Choi Y.-J."/>
        </authorList>
    </citation>
    <scope>NUCLEOTIDE SEQUENCE [LARGE SCALE GENOMIC DNA]</scope>
    <source>
        <strain evidence="3">180907_Pwestermani</strain>
    </source>
</reference>
<proteinExistence type="predicted"/>
<evidence type="ECO:0000313" key="4">
    <source>
        <dbReference type="Proteomes" id="UP000699462"/>
    </source>
</evidence>
<evidence type="ECO:0000313" key="3">
    <source>
        <dbReference type="EMBL" id="KAF8571496.1"/>
    </source>
</evidence>
<keyword evidence="2" id="KW-0732">Signal</keyword>
<feature type="signal peptide" evidence="2">
    <location>
        <begin position="1"/>
        <end position="34"/>
    </location>
</feature>
<accession>A0A8T0DVY6</accession>
<dbReference type="Proteomes" id="UP000699462">
    <property type="component" value="Unassembled WGS sequence"/>
</dbReference>